<organism evidence="1">
    <name type="scientific">marine metagenome</name>
    <dbReference type="NCBI Taxonomy" id="408172"/>
    <lineage>
        <taxon>unclassified sequences</taxon>
        <taxon>metagenomes</taxon>
        <taxon>ecological metagenomes</taxon>
    </lineage>
</organism>
<dbReference type="EMBL" id="UINC01000864">
    <property type="protein sequence ID" value="SUZ62339.1"/>
    <property type="molecule type" value="Genomic_DNA"/>
</dbReference>
<reference evidence="1" key="1">
    <citation type="submission" date="2018-05" db="EMBL/GenBank/DDBJ databases">
        <authorList>
            <person name="Lanie J.A."/>
            <person name="Ng W.-L."/>
            <person name="Kazmierczak K.M."/>
            <person name="Andrzejewski T.M."/>
            <person name="Davidsen T.M."/>
            <person name="Wayne K.J."/>
            <person name="Tettelin H."/>
            <person name="Glass J.I."/>
            <person name="Rusch D."/>
            <person name="Podicherti R."/>
            <person name="Tsui H.-C.T."/>
            <person name="Winkler M.E."/>
        </authorList>
    </citation>
    <scope>NUCLEOTIDE SEQUENCE</scope>
</reference>
<proteinExistence type="predicted"/>
<name>A0A381P7V7_9ZZZZ</name>
<evidence type="ECO:0000313" key="1">
    <source>
        <dbReference type="EMBL" id="SUZ62339.1"/>
    </source>
</evidence>
<dbReference type="AlphaFoldDB" id="A0A381P7V7"/>
<protein>
    <submittedName>
        <fullName evidence="1">Uncharacterized protein</fullName>
    </submittedName>
</protein>
<gene>
    <name evidence="1" type="ORF">METZ01_LOCUS15193</name>
</gene>
<sequence length="108" mass="13418">MDFLPLEIENIILDLKNEMEHKEKMLYVLDDLVDTIFEKRKYIMYEYFDDIQYPALLVHNLKDTKYGAININFWKSKERKKYIKDKRIQHDVAYYAIFTYDGQTWWEY</sequence>
<accession>A0A381P7V7</accession>